<sequence>MLRFIFTMLFVFTIIPNGFADEVRDYNRKKEKQGKQRIRDRYPNYYVGFSRTIHARDGARATAEICLGAMGATDRDGNPLWMETIKRVSKDFKKDVDRIDQEAKEVGVDISREKPYTYGQIWVKHREGNKYVYSETPRSWIFFVVYRLSTSGVPKTAEKLSIVGTNEAVYLLRDGSEVLRYTGGNEMVTIDSSEEQKVLYNGGDRLLMVKEKYQMWQFKNGVPTPIFDSGKKWTKEEKQLTGINGKVYMVKRGNQFFQVKPQIIRIPAPNGRKSILHTNRLYMIVDNEKLFRWGGKKNVDDFKLIANPGTTHVAANYRNKVYRIKNGTQFWQAKPRKIRYSLPYSATSIAVDDNNKPYVALENGHVWRIRNPLDEHSPHDVLNTSPERKKLAFANGRLYMVKNDRELWQVTPRLRRITLR</sequence>
<dbReference type="AlphaFoldDB" id="A0A517VYF0"/>
<accession>A0A517VYF0</accession>
<dbReference type="EMBL" id="CP037920">
    <property type="protein sequence ID" value="QDT98025.1"/>
    <property type="molecule type" value="Genomic_DNA"/>
</dbReference>
<evidence type="ECO:0000313" key="2">
    <source>
        <dbReference type="Proteomes" id="UP000318704"/>
    </source>
</evidence>
<dbReference type="Proteomes" id="UP000318704">
    <property type="component" value="Chromosome"/>
</dbReference>
<dbReference type="KEGG" id="gaw:V144x_35090"/>
<organism evidence="1 2">
    <name type="scientific">Gimesia aquarii</name>
    <dbReference type="NCBI Taxonomy" id="2527964"/>
    <lineage>
        <taxon>Bacteria</taxon>
        <taxon>Pseudomonadati</taxon>
        <taxon>Planctomycetota</taxon>
        <taxon>Planctomycetia</taxon>
        <taxon>Planctomycetales</taxon>
        <taxon>Planctomycetaceae</taxon>
        <taxon>Gimesia</taxon>
    </lineage>
</organism>
<dbReference type="RefSeq" id="WP_144986349.1">
    <property type="nucleotide sequence ID" value="NZ_CP037920.1"/>
</dbReference>
<evidence type="ECO:0000313" key="1">
    <source>
        <dbReference type="EMBL" id="QDT98025.1"/>
    </source>
</evidence>
<name>A0A517VYF0_9PLAN</name>
<reference evidence="1 2" key="1">
    <citation type="submission" date="2019-03" db="EMBL/GenBank/DDBJ databases">
        <title>Deep-cultivation of Planctomycetes and their phenomic and genomic characterization uncovers novel biology.</title>
        <authorList>
            <person name="Wiegand S."/>
            <person name="Jogler M."/>
            <person name="Boedeker C."/>
            <person name="Pinto D."/>
            <person name="Vollmers J."/>
            <person name="Rivas-Marin E."/>
            <person name="Kohn T."/>
            <person name="Peeters S.H."/>
            <person name="Heuer A."/>
            <person name="Rast P."/>
            <person name="Oberbeckmann S."/>
            <person name="Bunk B."/>
            <person name="Jeske O."/>
            <person name="Meyerdierks A."/>
            <person name="Storesund J.E."/>
            <person name="Kallscheuer N."/>
            <person name="Luecker S."/>
            <person name="Lage O.M."/>
            <person name="Pohl T."/>
            <person name="Merkel B.J."/>
            <person name="Hornburger P."/>
            <person name="Mueller R.-W."/>
            <person name="Bruemmer F."/>
            <person name="Labrenz M."/>
            <person name="Spormann A.M."/>
            <person name="Op den Camp H."/>
            <person name="Overmann J."/>
            <person name="Amann R."/>
            <person name="Jetten M.S.M."/>
            <person name="Mascher T."/>
            <person name="Medema M.H."/>
            <person name="Devos D.P."/>
            <person name="Kaster A.-K."/>
            <person name="Ovreas L."/>
            <person name="Rohde M."/>
            <person name="Galperin M.Y."/>
            <person name="Jogler C."/>
        </authorList>
    </citation>
    <scope>NUCLEOTIDE SEQUENCE [LARGE SCALE GENOMIC DNA]</scope>
    <source>
        <strain evidence="1 2">V144</strain>
    </source>
</reference>
<gene>
    <name evidence="1" type="ORF">V144x_35090</name>
</gene>
<protein>
    <submittedName>
        <fullName evidence="1">Uncharacterized protein</fullName>
    </submittedName>
</protein>
<proteinExistence type="predicted"/>